<dbReference type="RefSeq" id="YP_009329012.1">
    <property type="nucleotide sequence ID" value="NC_032108.1"/>
</dbReference>
<feature type="domain" description="Nucleoside phosphorylase" evidence="1">
    <location>
        <begin position="121"/>
        <end position="254"/>
    </location>
</feature>
<dbReference type="KEGG" id="vg:30523583"/>
<dbReference type="SUPFAM" id="SSF53167">
    <property type="entry name" value="Purine and uridine phosphorylases"/>
    <property type="match status" value="1"/>
</dbReference>
<dbReference type="Gene3D" id="3.40.50.1580">
    <property type="entry name" value="Nucleoside phosphorylase domain"/>
    <property type="match status" value="1"/>
</dbReference>
<proteinExistence type="predicted"/>
<accession>A0A1M7XUA4</accession>
<gene>
    <name evidence="2" type="ORF">BQ3484_72</name>
</gene>
<dbReference type="GO" id="GO:0003824">
    <property type="term" value="F:catalytic activity"/>
    <property type="evidence" value="ECO:0007669"/>
    <property type="project" value="InterPro"/>
</dbReference>
<protein>
    <submittedName>
        <fullName evidence="2">5'-methylthioadenosine nucleosidase</fullName>
    </submittedName>
</protein>
<dbReference type="GO" id="GO:0009116">
    <property type="term" value="P:nucleoside metabolic process"/>
    <property type="evidence" value="ECO:0007669"/>
    <property type="project" value="InterPro"/>
</dbReference>
<dbReference type="GeneID" id="30523583"/>
<dbReference type="Proteomes" id="UP000201465">
    <property type="component" value="Segment"/>
</dbReference>
<keyword evidence="3" id="KW-1185">Reference proteome</keyword>
<dbReference type="InterPro" id="IPR000845">
    <property type="entry name" value="Nucleoside_phosphorylase_d"/>
</dbReference>
<dbReference type="Pfam" id="PF01048">
    <property type="entry name" value="PNP_UDP_1"/>
    <property type="match status" value="1"/>
</dbReference>
<dbReference type="EMBL" id="LT671577">
    <property type="protein sequence ID" value="SHO33140.1"/>
    <property type="molecule type" value="Genomic_DNA"/>
</dbReference>
<name>A0A1M7XUA4_9VIRU</name>
<organism evidence="2 3">
    <name type="scientific">Cedratvirus A11</name>
    <dbReference type="NCBI Taxonomy" id="1903266"/>
    <lineage>
        <taxon>Viruses</taxon>
        <taxon>Pithoviruses</taxon>
        <taxon>Orthocedratvirinae</taxon>
        <taxon>Alphacedratvirus</taxon>
        <taxon>Alphacedratvirus aljazairmassiliense</taxon>
    </lineage>
</organism>
<evidence type="ECO:0000313" key="2">
    <source>
        <dbReference type="EMBL" id="SHO33140.1"/>
    </source>
</evidence>
<evidence type="ECO:0000259" key="1">
    <source>
        <dbReference type="Pfam" id="PF01048"/>
    </source>
</evidence>
<evidence type="ECO:0000313" key="3">
    <source>
        <dbReference type="Proteomes" id="UP000201465"/>
    </source>
</evidence>
<dbReference type="InterPro" id="IPR035994">
    <property type="entry name" value="Nucleoside_phosphorylase_sf"/>
</dbReference>
<reference evidence="2 3" key="1">
    <citation type="submission" date="2016-11" db="EMBL/GenBank/DDBJ databases">
        <authorList>
            <consortium name="Urmite Genomes"/>
        </authorList>
    </citation>
    <scope>NUCLEOTIDE SEQUENCE [LARGE SCALE GENOMIC DNA]</scope>
    <source>
        <strain evidence="2 3">A11</strain>
    </source>
</reference>
<sequence>MVTSKLNFAFFFLALFLFALVPAQAGSQSKKSGWGAYKAKVGLVVTLWEELTPYFSLLQLQEVEKTAAWMNYHPFRLYETIHNGVFYRVVWNGLCPYCDPAYGGTAMMTYQGALPATIGLLADGFRPDILVHAGATGGWTEDWPRNSIGVCANGRKIIFAQRNLTDGNPGDLAYGWGDFTCSYIPQNILDRHNVRLSTIATIDTFIPTIEGEAAFDLFGIDQLEMEGAVVASQAALYGLPFIKTAGVANSYVDIENDCPVDQGFQCWNATCWALATATVGILEDFLVPVHHHL</sequence>